<comment type="function">
    <text evidence="7">Specifically dimethylates two adjacent adenosines (A1518 and A1519) in the loop of a conserved hairpin near the 3'-end of 16S rRNA in the 30S particle. May play a critical role in biogenesis of 30S subunits.</text>
</comment>
<dbReference type="AlphaFoldDB" id="A0A9D1I8V1"/>
<feature type="binding site" evidence="7 8">
    <location>
        <position position="28"/>
    </location>
    <ligand>
        <name>S-adenosyl-L-methionine</name>
        <dbReference type="ChEBI" id="CHEBI:59789"/>
    </ligand>
</feature>
<feature type="domain" description="Ribosomal RNA adenine methylase transferase N-terminal" evidence="9">
    <location>
        <begin position="35"/>
        <end position="210"/>
    </location>
</feature>
<evidence type="ECO:0000256" key="1">
    <source>
        <dbReference type="ARBA" id="ARBA00022490"/>
    </source>
</evidence>
<dbReference type="Pfam" id="PF00398">
    <property type="entry name" value="RrnaAD"/>
    <property type="match status" value="1"/>
</dbReference>
<keyword evidence="6 7" id="KW-0694">RNA-binding</keyword>
<dbReference type="InterPro" id="IPR020598">
    <property type="entry name" value="rRNA_Ade_methylase_Trfase_N"/>
</dbReference>
<evidence type="ECO:0000256" key="8">
    <source>
        <dbReference type="PROSITE-ProRule" id="PRU01026"/>
    </source>
</evidence>
<protein>
    <recommendedName>
        <fullName evidence="7">Ribosomal RNA small subunit methyltransferase A</fullName>
        <ecNumber evidence="7">2.1.1.182</ecNumber>
    </recommendedName>
    <alternativeName>
        <fullName evidence="7">16S rRNA (adenine(1518)-N(6)/adenine(1519)-N(6))-dimethyltransferase</fullName>
    </alternativeName>
    <alternativeName>
        <fullName evidence="7">16S rRNA dimethyladenosine transferase</fullName>
    </alternativeName>
    <alternativeName>
        <fullName evidence="7">16S rRNA dimethylase</fullName>
    </alternativeName>
    <alternativeName>
        <fullName evidence="7">S-adenosylmethionine-6-N', N'-adenosyl(rRNA) dimethyltransferase</fullName>
    </alternativeName>
</protein>
<keyword evidence="2 7" id="KW-0698">rRNA processing</keyword>
<evidence type="ECO:0000313" key="11">
    <source>
        <dbReference type="Proteomes" id="UP000824089"/>
    </source>
</evidence>
<dbReference type="InterPro" id="IPR029063">
    <property type="entry name" value="SAM-dependent_MTases_sf"/>
</dbReference>
<comment type="caution">
    <text evidence="10">The sequence shown here is derived from an EMBL/GenBank/DDBJ whole genome shotgun (WGS) entry which is preliminary data.</text>
</comment>
<dbReference type="SMART" id="SM00650">
    <property type="entry name" value="rADc"/>
    <property type="match status" value="1"/>
</dbReference>
<dbReference type="GO" id="GO:0005829">
    <property type="term" value="C:cytosol"/>
    <property type="evidence" value="ECO:0007669"/>
    <property type="project" value="TreeGrafter"/>
</dbReference>
<keyword evidence="1 7" id="KW-0963">Cytoplasm</keyword>
<dbReference type="SUPFAM" id="SSF53335">
    <property type="entry name" value="S-adenosyl-L-methionine-dependent methyltransferases"/>
    <property type="match status" value="1"/>
</dbReference>
<feature type="binding site" evidence="7 8">
    <location>
        <position position="76"/>
    </location>
    <ligand>
        <name>S-adenosyl-L-methionine</name>
        <dbReference type="ChEBI" id="CHEBI:59789"/>
    </ligand>
</feature>
<dbReference type="GO" id="GO:0003723">
    <property type="term" value="F:RNA binding"/>
    <property type="evidence" value="ECO:0007669"/>
    <property type="project" value="UniProtKB-UniRule"/>
</dbReference>
<evidence type="ECO:0000256" key="2">
    <source>
        <dbReference type="ARBA" id="ARBA00022552"/>
    </source>
</evidence>
<comment type="catalytic activity">
    <reaction evidence="7">
        <text>adenosine(1518)/adenosine(1519) in 16S rRNA + 4 S-adenosyl-L-methionine = N(6)-dimethyladenosine(1518)/N(6)-dimethyladenosine(1519) in 16S rRNA + 4 S-adenosyl-L-homocysteine + 4 H(+)</text>
        <dbReference type="Rhea" id="RHEA:19609"/>
        <dbReference type="Rhea" id="RHEA-COMP:10232"/>
        <dbReference type="Rhea" id="RHEA-COMP:10233"/>
        <dbReference type="ChEBI" id="CHEBI:15378"/>
        <dbReference type="ChEBI" id="CHEBI:57856"/>
        <dbReference type="ChEBI" id="CHEBI:59789"/>
        <dbReference type="ChEBI" id="CHEBI:74411"/>
        <dbReference type="ChEBI" id="CHEBI:74493"/>
        <dbReference type="EC" id="2.1.1.182"/>
    </reaction>
</comment>
<comment type="similarity">
    <text evidence="7">Belongs to the class I-like SAM-binding methyltransferase superfamily. rRNA adenine N(6)-methyltransferase family. RsmA subfamily.</text>
</comment>
<dbReference type="InterPro" id="IPR020596">
    <property type="entry name" value="rRNA_Ade_Mease_Trfase_CS"/>
</dbReference>
<feature type="binding site" evidence="7 8">
    <location>
        <position position="30"/>
    </location>
    <ligand>
        <name>S-adenosyl-L-methionine</name>
        <dbReference type="ChEBI" id="CHEBI:59789"/>
    </ligand>
</feature>
<evidence type="ECO:0000256" key="6">
    <source>
        <dbReference type="ARBA" id="ARBA00022884"/>
    </source>
</evidence>
<reference evidence="10" key="2">
    <citation type="journal article" date="2021" name="PeerJ">
        <title>Extensive microbial diversity within the chicken gut microbiome revealed by metagenomics and culture.</title>
        <authorList>
            <person name="Gilroy R."/>
            <person name="Ravi A."/>
            <person name="Getino M."/>
            <person name="Pursley I."/>
            <person name="Horton D.L."/>
            <person name="Alikhan N.F."/>
            <person name="Baker D."/>
            <person name="Gharbi K."/>
            <person name="Hall N."/>
            <person name="Watson M."/>
            <person name="Adriaenssens E.M."/>
            <person name="Foster-Nyarko E."/>
            <person name="Jarju S."/>
            <person name="Secka A."/>
            <person name="Antonio M."/>
            <person name="Oren A."/>
            <person name="Chaudhuri R.R."/>
            <person name="La Ragione R."/>
            <person name="Hildebrand F."/>
            <person name="Pallen M.J."/>
        </authorList>
    </citation>
    <scope>NUCLEOTIDE SEQUENCE</scope>
    <source>
        <strain evidence="10">CHK195-4489</strain>
    </source>
</reference>
<dbReference type="EMBL" id="DVMM01000201">
    <property type="protein sequence ID" value="HIU30418.1"/>
    <property type="molecule type" value="Genomic_DNA"/>
</dbReference>
<dbReference type="FunFam" id="3.40.50.150:FF:000023">
    <property type="entry name" value="Ribosomal RNA small subunit methyltransferase A"/>
    <property type="match status" value="1"/>
</dbReference>
<dbReference type="PANTHER" id="PTHR11727">
    <property type="entry name" value="DIMETHYLADENOSINE TRANSFERASE"/>
    <property type="match status" value="1"/>
</dbReference>
<comment type="subcellular location">
    <subcellularLocation>
        <location evidence="7">Cytoplasm</location>
    </subcellularLocation>
</comment>
<evidence type="ECO:0000256" key="5">
    <source>
        <dbReference type="ARBA" id="ARBA00022691"/>
    </source>
</evidence>
<accession>A0A9D1I8V1</accession>
<evidence type="ECO:0000259" key="9">
    <source>
        <dbReference type="SMART" id="SM00650"/>
    </source>
</evidence>
<name>A0A9D1I8V1_9CLOT</name>
<keyword evidence="5 7" id="KW-0949">S-adenosyl-L-methionine</keyword>
<gene>
    <name evidence="7 10" type="primary">rsmA</name>
    <name evidence="7" type="synonym">ksgA</name>
    <name evidence="10" type="ORF">IAD50_09020</name>
</gene>
<dbReference type="PANTHER" id="PTHR11727:SF7">
    <property type="entry name" value="DIMETHYLADENOSINE TRANSFERASE-RELATED"/>
    <property type="match status" value="1"/>
</dbReference>
<keyword evidence="3 7" id="KW-0489">Methyltransferase</keyword>
<dbReference type="InterPro" id="IPR023165">
    <property type="entry name" value="rRNA_Ade_diMease-like_C"/>
</dbReference>
<dbReference type="PROSITE" id="PS01131">
    <property type="entry name" value="RRNA_A_DIMETH"/>
    <property type="match status" value="1"/>
</dbReference>
<dbReference type="InterPro" id="IPR011530">
    <property type="entry name" value="rRNA_adenine_dimethylase"/>
</dbReference>
<proteinExistence type="inferred from homology"/>
<evidence type="ECO:0000256" key="4">
    <source>
        <dbReference type="ARBA" id="ARBA00022679"/>
    </source>
</evidence>
<dbReference type="EC" id="2.1.1.182" evidence="7"/>
<dbReference type="Gene3D" id="3.40.50.150">
    <property type="entry name" value="Vaccinia Virus protein VP39"/>
    <property type="match status" value="1"/>
</dbReference>
<keyword evidence="4 7" id="KW-0808">Transferase</keyword>
<dbReference type="HAMAP" id="MF_00607">
    <property type="entry name" value="16SrRNA_methyltr_A"/>
    <property type="match status" value="1"/>
</dbReference>
<feature type="binding site" evidence="7 8">
    <location>
        <position position="55"/>
    </location>
    <ligand>
        <name>S-adenosyl-L-methionine</name>
        <dbReference type="ChEBI" id="CHEBI:59789"/>
    </ligand>
</feature>
<feature type="binding site" evidence="7 8">
    <location>
        <position position="125"/>
    </location>
    <ligand>
        <name>S-adenosyl-L-methionine</name>
        <dbReference type="ChEBI" id="CHEBI:59789"/>
    </ligand>
</feature>
<feature type="binding site" evidence="7 8">
    <location>
        <position position="101"/>
    </location>
    <ligand>
        <name>S-adenosyl-L-methionine</name>
        <dbReference type="ChEBI" id="CHEBI:59789"/>
    </ligand>
</feature>
<dbReference type="InterPro" id="IPR001737">
    <property type="entry name" value="KsgA/Erm"/>
</dbReference>
<dbReference type="PROSITE" id="PS51689">
    <property type="entry name" value="SAM_RNA_A_N6_MT"/>
    <property type="match status" value="1"/>
</dbReference>
<evidence type="ECO:0000256" key="7">
    <source>
        <dbReference type="HAMAP-Rule" id="MF_00607"/>
    </source>
</evidence>
<evidence type="ECO:0000256" key="3">
    <source>
        <dbReference type="ARBA" id="ARBA00022603"/>
    </source>
</evidence>
<evidence type="ECO:0000313" key="10">
    <source>
        <dbReference type="EMBL" id="HIU30418.1"/>
    </source>
</evidence>
<sequence length="289" mass="31769">MNQLTDISTIREILDRHGFHFSKSLGQNFLINPSVCPRMAESCGAGKGVGVLEIGPGIGVLTRELARVAEKVAAIELDMRLLPVLEETLADFPNVSVIHGDVMTLDLLPLLEREFPGMDVVVCANLPYYITSPVIMRLLEEDLPISALTVMVQKEAAVRICAEPGTRECGAVSVAVRYYSEPEILFPVSRGSFMPAPNVDSAVIRLRMRPDRERDPEKRRDFFRVVRASFGQRRKTILNSLASGLALPKQEVSQLLENAGIPANARAEQLTMEQFSRLAAEIGKNGGTV</sequence>
<dbReference type="CDD" id="cd02440">
    <property type="entry name" value="AdoMet_MTases"/>
    <property type="match status" value="1"/>
</dbReference>
<dbReference type="Proteomes" id="UP000824089">
    <property type="component" value="Unassembled WGS sequence"/>
</dbReference>
<organism evidence="10 11">
    <name type="scientific">Candidatus Egerieisoma faecipullorum</name>
    <dbReference type="NCBI Taxonomy" id="2840963"/>
    <lineage>
        <taxon>Bacteria</taxon>
        <taxon>Bacillati</taxon>
        <taxon>Bacillota</taxon>
        <taxon>Clostridia</taxon>
        <taxon>Eubacteriales</taxon>
        <taxon>Clostridiaceae</taxon>
        <taxon>Clostridiaceae incertae sedis</taxon>
        <taxon>Candidatus Egerieisoma</taxon>
    </lineage>
</organism>
<dbReference type="Gene3D" id="1.10.8.100">
    <property type="entry name" value="Ribosomal RNA adenine dimethylase-like, domain 2"/>
    <property type="match status" value="1"/>
</dbReference>
<reference evidence="10" key="1">
    <citation type="submission" date="2020-10" db="EMBL/GenBank/DDBJ databases">
        <authorList>
            <person name="Gilroy R."/>
        </authorList>
    </citation>
    <scope>NUCLEOTIDE SEQUENCE</scope>
    <source>
        <strain evidence="10">CHK195-4489</strain>
    </source>
</reference>
<dbReference type="GO" id="GO:0052908">
    <property type="term" value="F:16S rRNA (adenine(1518)-N(6)/adenine(1519)-N(6))-dimethyltransferase activity"/>
    <property type="evidence" value="ECO:0007669"/>
    <property type="project" value="UniProtKB-EC"/>
</dbReference>
<dbReference type="NCBIfam" id="TIGR00755">
    <property type="entry name" value="ksgA"/>
    <property type="match status" value="1"/>
</dbReference>